<keyword evidence="5" id="KW-0966">Cell projection</keyword>
<evidence type="ECO:0000256" key="1">
    <source>
        <dbReference type="ARBA" id="ARBA00004138"/>
    </source>
</evidence>
<keyword evidence="3" id="KW-0677">Repeat</keyword>
<keyword evidence="2" id="KW-0853">WD repeat</keyword>
<accession>A0ABD0NSQ2</accession>
<sequence length="52" mass="5638">IIVAGCDKKIVAYGREGHVLQTFDYSRDRSEKEFTVAASSPSGQSIVVGSYD</sequence>
<dbReference type="AlphaFoldDB" id="A0ABD0NSQ2"/>
<name>A0ABD0NSQ2_CIRMR</name>
<dbReference type="GO" id="GO:0005929">
    <property type="term" value="C:cilium"/>
    <property type="evidence" value="ECO:0007669"/>
    <property type="project" value="UniProtKB-SubCell"/>
</dbReference>
<feature type="non-terminal residue" evidence="6">
    <location>
        <position position="52"/>
    </location>
</feature>
<dbReference type="PANTHER" id="PTHR15722">
    <property type="entry name" value="IFT140/172-RELATED"/>
    <property type="match status" value="1"/>
</dbReference>
<evidence type="ECO:0000313" key="7">
    <source>
        <dbReference type="Proteomes" id="UP001529510"/>
    </source>
</evidence>
<dbReference type="PANTHER" id="PTHR15722:SF2">
    <property type="entry name" value="INTRAFLAGELLAR TRANSPORT PROTEIN 172 HOMOLOG"/>
    <property type="match status" value="1"/>
</dbReference>
<evidence type="ECO:0000256" key="3">
    <source>
        <dbReference type="ARBA" id="ARBA00022737"/>
    </source>
</evidence>
<keyword evidence="7" id="KW-1185">Reference proteome</keyword>
<evidence type="ECO:0000256" key="4">
    <source>
        <dbReference type="ARBA" id="ARBA00023069"/>
    </source>
</evidence>
<dbReference type="Proteomes" id="UP001529510">
    <property type="component" value="Unassembled WGS sequence"/>
</dbReference>
<comment type="caution">
    <text evidence="6">The sequence shown here is derived from an EMBL/GenBank/DDBJ whole genome shotgun (WGS) entry which is preliminary data.</text>
</comment>
<gene>
    <name evidence="6" type="ORF">M9458_040692</name>
</gene>
<keyword evidence="4" id="KW-0969">Cilium</keyword>
<comment type="subcellular location">
    <subcellularLocation>
        <location evidence="1">Cell projection</location>
        <location evidence="1">Cilium</location>
    </subcellularLocation>
</comment>
<evidence type="ECO:0000256" key="5">
    <source>
        <dbReference type="ARBA" id="ARBA00023273"/>
    </source>
</evidence>
<evidence type="ECO:0000313" key="6">
    <source>
        <dbReference type="EMBL" id="KAL0164939.1"/>
    </source>
</evidence>
<feature type="non-terminal residue" evidence="6">
    <location>
        <position position="1"/>
    </location>
</feature>
<protein>
    <submittedName>
        <fullName evidence="6">Uncharacterized protein</fullName>
    </submittedName>
</protein>
<proteinExistence type="predicted"/>
<dbReference type="EMBL" id="JAMKFB020000020">
    <property type="protein sequence ID" value="KAL0164939.1"/>
    <property type="molecule type" value="Genomic_DNA"/>
</dbReference>
<reference evidence="6 7" key="1">
    <citation type="submission" date="2024-05" db="EMBL/GenBank/DDBJ databases">
        <title>Genome sequencing and assembly of Indian major carp, Cirrhinus mrigala (Hamilton, 1822).</title>
        <authorList>
            <person name="Mohindra V."/>
            <person name="Chowdhury L.M."/>
            <person name="Lal K."/>
            <person name="Jena J.K."/>
        </authorList>
    </citation>
    <scope>NUCLEOTIDE SEQUENCE [LARGE SCALE GENOMIC DNA]</scope>
    <source>
        <strain evidence="6">CM1030</strain>
        <tissue evidence="6">Blood</tissue>
    </source>
</reference>
<evidence type="ECO:0000256" key="2">
    <source>
        <dbReference type="ARBA" id="ARBA00022574"/>
    </source>
</evidence>
<organism evidence="6 7">
    <name type="scientific">Cirrhinus mrigala</name>
    <name type="common">Mrigala</name>
    <dbReference type="NCBI Taxonomy" id="683832"/>
    <lineage>
        <taxon>Eukaryota</taxon>
        <taxon>Metazoa</taxon>
        <taxon>Chordata</taxon>
        <taxon>Craniata</taxon>
        <taxon>Vertebrata</taxon>
        <taxon>Euteleostomi</taxon>
        <taxon>Actinopterygii</taxon>
        <taxon>Neopterygii</taxon>
        <taxon>Teleostei</taxon>
        <taxon>Ostariophysi</taxon>
        <taxon>Cypriniformes</taxon>
        <taxon>Cyprinidae</taxon>
        <taxon>Labeoninae</taxon>
        <taxon>Labeonini</taxon>
        <taxon>Cirrhinus</taxon>
    </lineage>
</organism>